<comment type="similarity">
    <text evidence="1">Belongs to the PemK/MazF family.</text>
</comment>
<dbReference type="EC" id="3.1.-.-" evidence="1"/>
<dbReference type="Proteomes" id="UP000009223">
    <property type="component" value="Chromosome"/>
</dbReference>
<evidence type="ECO:0000313" key="3">
    <source>
        <dbReference type="Proteomes" id="UP000009223"/>
    </source>
</evidence>
<protein>
    <recommendedName>
        <fullName evidence="1">mRNA interferase</fullName>
        <ecNumber evidence="1">3.1.-.-</ecNumber>
    </recommendedName>
</protein>
<dbReference type="GO" id="GO:0016787">
    <property type="term" value="F:hydrolase activity"/>
    <property type="evidence" value="ECO:0007669"/>
    <property type="project" value="UniProtKB-KW"/>
</dbReference>
<dbReference type="OrthoDB" id="9808744at2"/>
<reference evidence="3" key="1">
    <citation type="submission" date="2009-12" db="EMBL/GenBank/DDBJ databases">
        <title>Complete sequence of Treponema primitia strain ZAS-2.</title>
        <authorList>
            <person name="Tetu S.G."/>
            <person name="Matson E."/>
            <person name="Ren Q."/>
            <person name="Seshadri R."/>
            <person name="Elbourne L."/>
            <person name="Hassan K.A."/>
            <person name="Durkin A."/>
            <person name="Radune D."/>
            <person name="Mohamoud Y."/>
            <person name="Shay R."/>
            <person name="Jin S."/>
            <person name="Zhang X."/>
            <person name="Lucey K."/>
            <person name="Ballor N.R."/>
            <person name="Ottesen E."/>
            <person name="Rosenthal R."/>
            <person name="Allen A."/>
            <person name="Leadbetter J.R."/>
            <person name="Paulsen I.T."/>
        </authorList>
    </citation>
    <scope>NUCLEOTIDE SEQUENCE [LARGE SCALE GENOMIC DNA]</scope>
    <source>
        <strain evidence="3">ATCC BAA-887 / DSM 12427 / ZAS-2</strain>
    </source>
</reference>
<dbReference type="GO" id="GO:0006402">
    <property type="term" value="P:mRNA catabolic process"/>
    <property type="evidence" value="ECO:0007669"/>
    <property type="project" value="TreeGrafter"/>
</dbReference>
<dbReference type="PANTHER" id="PTHR33988:SF2">
    <property type="entry name" value="ENDORIBONUCLEASE MAZF"/>
    <property type="match status" value="1"/>
</dbReference>
<dbReference type="PANTHER" id="PTHR33988">
    <property type="entry name" value="ENDORIBONUCLEASE MAZF-RELATED"/>
    <property type="match status" value="1"/>
</dbReference>
<name>F5YKW8_TREPZ</name>
<sequence>MIRGEIWWIDYGIPYGNEPGYRRPVIIIQNDLFNASKINTTVVIPLSTNLLLADVPGNIILKKDDSKLKKNSVILLSQIGVIDKERLIEKISKINKEVMREIENSILFVLGIKLI</sequence>
<keyword evidence="3" id="KW-1185">Reference proteome</keyword>
<dbReference type="Pfam" id="PF02452">
    <property type="entry name" value="PemK_toxin"/>
    <property type="match status" value="1"/>
</dbReference>
<evidence type="ECO:0000256" key="1">
    <source>
        <dbReference type="PIRNR" id="PIRNR033490"/>
    </source>
</evidence>
<proteinExistence type="inferred from homology"/>
<dbReference type="STRING" id="545694.TREPR_3249"/>
<dbReference type="InterPro" id="IPR003477">
    <property type="entry name" value="PemK-like"/>
</dbReference>
<gene>
    <name evidence="2" type="ordered locus">TREPR_3249</name>
</gene>
<keyword evidence="1" id="KW-0540">Nuclease</keyword>
<evidence type="ECO:0000313" key="2">
    <source>
        <dbReference type="EMBL" id="AEF85674.1"/>
    </source>
</evidence>
<dbReference type="SUPFAM" id="SSF50118">
    <property type="entry name" value="Cell growth inhibitor/plasmid maintenance toxic component"/>
    <property type="match status" value="1"/>
</dbReference>
<dbReference type="RefSeq" id="WP_015707021.1">
    <property type="nucleotide sequence ID" value="NC_015578.1"/>
</dbReference>
<organism evidence="2 3">
    <name type="scientific">Treponema primitia (strain ATCC BAA-887 / DSM 12427 / ZAS-2)</name>
    <dbReference type="NCBI Taxonomy" id="545694"/>
    <lineage>
        <taxon>Bacteria</taxon>
        <taxon>Pseudomonadati</taxon>
        <taxon>Spirochaetota</taxon>
        <taxon>Spirochaetia</taxon>
        <taxon>Spirochaetales</taxon>
        <taxon>Treponemataceae</taxon>
        <taxon>Treponema</taxon>
    </lineage>
</organism>
<dbReference type="GO" id="GO:0016075">
    <property type="term" value="P:rRNA catabolic process"/>
    <property type="evidence" value="ECO:0007669"/>
    <property type="project" value="TreeGrafter"/>
</dbReference>
<dbReference type="PIRSF" id="PIRSF033490">
    <property type="entry name" value="MazF"/>
    <property type="match status" value="1"/>
</dbReference>
<dbReference type="GO" id="GO:0003677">
    <property type="term" value="F:DNA binding"/>
    <property type="evidence" value="ECO:0007669"/>
    <property type="project" value="InterPro"/>
</dbReference>
<dbReference type="KEGG" id="tpi:TREPR_3249"/>
<comment type="function">
    <text evidence="1">Toxic component of a type II toxin-antitoxin (TA) system.</text>
</comment>
<dbReference type="AlphaFoldDB" id="F5YKW8"/>
<accession>F5YKW8</accession>
<keyword evidence="1" id="KW-0255">Endonuclease</keyword>
<dbReference type="eggNOG" id="COG2337">
    <property type="taxonomic scope" value="Bacteria"/>
</dbReference>
<dbReference type="HOGENOM" id="CLU_121823_1_1_12"/>
<dbReference type="Gene3D" id="2.30.30.110">
    <property type="match status" value="1"/>
</dbReference>
<reference evidence="2 3" key="2">
    <citation type="journal article" date="2011" name="ISME J.">
        <title>RNA-seq reveals cooperative metabolic interactions between two termite-gut spirochete species in co-culture.</title>
        <authorList>
            <person name="Rosenthal A.Z."/>
            <person name="Matson E.G."/>
            <person name="Eldar A."/>
            <person name="Leadbetter J.R."/>
        </authorList>
    </citation>
    <scope>NUCLEOTIDE SEQUENCE [LARGE SCALE GENOMIC DNA]</scope>
    <source>
        <strain evidence="3">ATCC BAA-887 / DSM 12427 / ZAS-2</strain>
    </source>
</reference>
<dbReference type="EMBL" id="CP001843">
    <property type="protein sequence ID" value="AEF85674.1"/>
    <property type="molecule type" value="Genomic_DNA"/>
</dbReference>
<dbReference type="InterPro" id="IPR011067">
    <property type="entry name" value="Plasmid_toxin/cell-grow_inhib"/>
</dbReference>
<dbReference type="GO" id="GO:0004521">
    <property type="term" value="F:RNA endonuclease activity"/>
    <property type="evidence" value="ECO:0007669"/>
    <property type="project" value="TreeGrafter"/>
</dbReference>
<keyword evidence="1" id="KW-0378">Hydrolase</keyword>